<keyword evidence="2" id="KW-0732">Signal</keyword>
<protein>
    <recommendedName>
        <fullName evidence="5">Lipoprotein</fullName>
    </recommendedName>
</protein>
<evidence type="ECO:0000313" key="4">
    <source>
        <dbReference type="Proteomes" id="UP001448858"/>
    </source>
</evidence>
<accession>A0ABZ2ZSU1</accession>
<gene>
    <name evidence="3" type="ORF">AAE021_09725</name>
</gene>
<evidence type="ECO:0000313" key="3">
    <source>
        <dbReference type="EMBL" id="WZP14491.1"/>
    </source>
</evidence>
<reference evidence="3 4" key="1">
    <citation type="submission" date="2024-04" db="EMBL/GenBank/DDBJ databases">
        <title>Arthrobacter sp. from Plains bison fecal sample.</title>
        <authorList>
            <person name="Ruzzini A."/>
        </authorList>
    </citation>
    <scope>NUCLEOTIDE SEQUENCE [LARGE SCALE GENOMIC DNA]</scope>
    <source>
        <strain evidence="3 4">EINP1</strain>
    </source>
</reference>
<feature type="chain" id="PRO_5046331920" description="Lipoprotein" evidence="2">
    <location>
        <begin position="25"/>
        <end position="239"/>
    </location>
</feature>
<sequence>MNKSMKASALLVAGIFALSGCGSSDDSAAADSPAADSPSPTPTLAVGQDQYSADELEAALTAVKTAQGLTGDVENDATLRPQMEEATLSGITATPEQCNILVSSFFDEKIGEGNLGTVGINDSDTLMLISYKDASVLEKQAESSAQLVKDCAEFQMEADGRVINGSVESLEASTDAPSTQAYRSVITRADGGEASTIQVSGLSGTLNLSVTLFDPADAEGAVAEAEKSINAALSELEKK</sequence>
<feature type="signal peptide" evidence="2">
    <location>
        <begin position="1"/>
        <end position="24"/>
    </location>
</feature>
<feature type="region of interest" description="Disordered" evidence="1">
    <location>
        <begin position="23"/>
        <end position="46"/>
    </location>
</feature>
<name>A0ABZ2ZSU1_9MICC</name>
<evidence type="ECO:0008006" key="5">
    <source>
        <dbReference type="Google" id="ProtNLM"/>
    </source>
</evidence>
<organism evidence="3 4">
    <name type="scientific">Arthrobacter citreus</name>
    <dbReference type="NCBI Taxonomy" id="1670"/>
    <lineage>
        <taxon>Bacteria</taxon>
        <taxon>Bacillati</taxon>
        <taxon>Actinomycetota</taxon>
        <taxon>Actinomycetes</taxon>
        <taxon>Micrococcales</taxon>
        <taxon>Micrococcaceae</taxon>
        <taxon>Arthrobacter</taxon>
    </lineage>
</organism>
<dbReference type="RefSeq" id="WP_342022142.1">
    <property type="nucleotide sequence ID" value="NZ_CP151657.1"/>
</dbReference>
<dbReference type="EMBL" id="CP151657">
    <property type="protein sequence ID" value="WZP14491.1"/>
    <property type="molecule type" value="Genomic_DNA"/>
</dbReference>
<evidence type="ECO:0000256" key="2">
    <source>
        <dbReference type="SAM" id="SignalP"/>
    </source>
</evidence>
<proteinExistence type="predicted"/>
<evidence type="ECO:0000256" key="1">
    <source>
        <dbReference type="SAM" id="MobiDB-lite"/>
    </source>
</evidence>
<dbReference type="Proteomes" id="UP001448858">
    <property type="component" value="Chromosome"/>
</dbReference>
<keyword evidence="4" id="KW-1185">Reference proteome</keyword>
<dbReference type="PROSITE" id="PS51257">
    <property type="entry name" value="PROKAR_LIPOPROTEIN"/>
    <property type="match status" value="1"/>
</dbReference>
<feature type="compositionally biased region" description="Low complexity" evidence="1">
    <location>
        <begin position="23"/>
        <end position="38"/>
    </location>
</feature>